<gene>
    <name evidence="1" type="ORF">AArcMg_1154</name>
</gene>
<keyword evidence="2" id="KW-1185">Reference proteome</keyword>
<protein>
    <submittedName>
        <fullName evidence="1">Uncharacterized protein</fullName>
    </submittedName>
</protein>
<dbReference type="EMBL" id="CP027033">
    <property type="protein sequence ID" value="AXR81170.1"/>
    <property type="molecule type" value="Genomic_DNA"/>
</dbReference>
<name>A0A346PNS5_9EURY</name>
<evidence type="ECO:0000313" key="2">
    <source>
        <dbReference type="Proteomes" id="UP000258613"/>
    </source>
</evidence>
<dbReference type="KEGG" id="nag:AArcMg_1154"/>
<reference evidence="2" key="1">
    <citation type="submission" date="2018-02" db="EMBL/GenBank/DDBJ databases">
        <title>Phenotypic and genomic properties of facultatively anaerobic sulfur-reducing natronoarchaea from hypersaline soda lakes.</title>
        <authorList>
            <person name="Sorokin D.Y."/>
            <person name="Kublanov I.V."/>
            <person name="Roman P."/>
            <person name="Sinninghe Damste J.S."/>
            <person name="Golyshin P.N."/>
            <person name="Rojo D."/>
            <person name="Ciordia S."/>
            <person name="Mena M.D.C."/>
            <person name="Ferrer M."/>
            <person name="Messina E."/>
            <person name="Smedile F."/>
            <person name="La Spada G."/>
            <person name="La Cono V."/>
            <person name="Yakimov M.M."/>
        </authorList>
    </citation>
    <scope>NUCLEOTIDE SEQUENCE [LARGE SCALE GENOMIC DNA]</scope>
    <source>
        <strain evidence="2">AArc-Mg</strain>
    </source>
</reference>
<dbReference type="Proteomes" id="UP000258613">
    <property type="component" value="Chromosome"/>
</dbReference>
<dbReference type="AlphaFoldDB" id="A0A346PNS5"/>
<evidence type="ECO:0000313" key="1">
    <source>
        <dbReference type="EMBL" id="AXR81170.1"/>
    </source>
</evidence>
<organism evidence="1 2">
    <name type="scientific">Natrarchaeobaculum sulfurireducens</name>
    <dbReference type="NCBI Taxonomy" id="2044521"/>
    <lineage>
        <taxon>Archaea</taxon>
        <taxon>Methanobacteriati</taxon>
        <taxon>Methanobacteriota</taxon>
        <taxon>Stenosarchaea group</taxon>
        <taxon>Halobacteria</taxon>
        <taxon>Halobacteriales</taxon>
        <taxon>Natrialbaceae</taxon>
        <taxon>Natrarchaeobaculum</taxon>
    </lineage>
</organism>
<dbReference type="OrthoDB" id="333414at2157"/>
<sequence>MARATHTCTCGAVLQYKQDLEKERGGIVAAWKCKECGTPVPGMVAEKLKHQHPS</sequence>
<dbReference type="GeneID" id="58747229"/>
<accession>A0A346PNS5</accession>
<proteinExistence type="predicted"/>
<dbReference type="RefSeq" id="WP_186336604.1">
    <property type="nucleotide sequence ID" value="NZ_CP024047.1"/>
</dbReference>